<sequence length="960" mass="104740">MTYSIPRYPHVYRLNNNHGTTFGTHSIRSAYKTIHFSHPTSSPAQSIDHLWIYTTHVIIARYRSLVASLDRQLQLQQQQLQQQQQQQQDSNSRRRTESHNGERTGPVEIRKVITRFKGFLSSEQGFYRTVISDLVRTFGLCRLGPHSTSSARESGMARGGGGDTSEWVGGHGAGGEGQQMNRTEGVEIDVRAYLEVVGIVIPVDEVEADPNGARGPAVGPKTITLSHDEALKKVGLVHKALVCLGDLERYKEQYGVERDRQFGQSGRQGQGQAQGQGRGRGKVGGKGAAAGAPESQADELGESYVKAKSYYEVARGLLPDNGNPSNQMAVIATYARDMFTSVYHYYRALACQQPFLTARQNLDKMLRKCLAEWRASRGDGAGEAEADQERGFPELDPSNPLGSLRSEEVILQAILITGDPTPAFENLVADHAAHLGRLLADRAVPAEVIVKTIVMAITCHWDIRLREVPESDVNQDEDHEGAALWYLFNIAGVMLDVADQEVKDGLGPERLAGLDNETVVVDEVMTGDEDEQSLTALYPYITAVLRRLLPALRIFSKWLKANASLLSENSIAQQEEFWTTYASFCRHLEALFPLSQLPELSDALEEDFDMRGFSPLKRGMMEPRKATESNDQSARDANIGHNVSDVHPNEEQLMRISDLLCDGKLIANYAPESFRHMVQPQSFASRVGMINPTAHNTFLEDRRPTLSLATSQPFGAGLMPPDALLREESEFGDAVSVSTATEDDPVNLAMRATLADGSSLADDDERLSLAEDDGEDNEADEDDDEEEIIWPKRQNRFSKDEPAGLTTPTMAVHSTFNPTNHSVQGNSQPTSTRAHDLLHSLMTGSPVVRPSSQTSSPAPSNPAASPFSNTASPLLFGGVGFSSGGSIWTRGLNEPDGEVERSRSGSGFARAGSVTTAHGLQGWSSGPLEGNMGPSLIPGGRPTAFPPPNGQGNRPYSPFG</sequence>
<protein>
    <submittedName>
        <fullName evidence="4">Uncharacterized protein</fullName>
    </submittedName>
</protein>
<feature type="region of interest" description="Disordered" evidence="1">
    <location>
        <begin position="80"/>
        <end position="107"/>
    </location>
</feature>
<dbReference type="Gene3D" id="1.25.40.10">
    <property type="entry name" value="Tetratricopeptide repeat domain"/>
    <property type="match status" value="1"/>
</dbReference>
<feature type="compositionally biased region" description="Gly residues" evidence="1">
    <location>
        <begin position="157"/>
        <end position="177"/>
    </location>
</feature>
<keyword evidence="5" id="KW-1185">Reference proteome</keyword>
<dbReference type="SUPFAM" id="SSF48452">
    <property type="entry name" value="TPR-like"/>
    <property type="match status" value="1"/>
</dbReference>
<feature type="region of interest" description="Disordered" evidence="1">
    <location>
        <begin position="147"/>
        <end position="179"/>
    </location>
</feature>
<organism evidence="4 5">
    <name type="scientific">Filobasidium floriforme</name>
    <dbReference type="NCBI Taxonomy" id="5210"/>
    <lineage>
        <taxon>Eukaryota</taxon>
        <taxon>Fungi</taxon>
        <taxon>Dikarya</taxon>
        <taxon>Basidiomycota</taxon>
        <taxon>Agaricomycotina</taxon>
        <taxon>Tremellomycetes</taxon>
        <taxon>Filobasidiales</taxon>
        <taxon>Filobasidiaceae</taxon>
        <taxon>Filobasidium</taxon>
    </lineage>
</organism>
<feature type="region of interest" description="Disordered" evidence="1">
    <location>
        <begin position="378"/>
        <end position="398"/>
    </location>
</feature>
<evidence type="ECO:0000256" key="1">
    <source>
        <dbReference type="SAM" id="MobiDB-lite"/>
    </source>
</evidence>
<comment type="caution">
    <text evidence="4">The sequence shown here is derived from an EMBL/GenBank/DDBJ whole genome shotgun (WGS) entry which is preliminary data.</text>
</comment>
<proteinExistence type="predicted"/>
<dbReference type="PANTHER" id="PTHR15696">
    <property type="entry name" value="SMG-7 SUPPRESSOR WITH MORPHOLOGICAL EFFECT ON GENITALIA PROTEIN 7"/>
    <property type="match status" value="1"/>
</dbReference>
<feature type="compositionally biased region" description="Gly residues" evidence="1">
    <location>
        <begin position="266"/>
        <end position="288"/>
    </location>
</feature>
<feature type="region of interest" description="Disordered" evidence="1">
    <location>
        <begin position="892"/>
        <end position="911"/>
    </location>
</feature>
<name>A0A8K0JKP4_9TREE</name>
<feature type="domain" description="DNA/RNA-binding" evidence="2">
    <location>
        <begin position="307"/>
        <end position="618"/>
    </location>
</feature>
<feature type="domain" description="Telomerase activating protein Est1-like N-terminal" evidence="3">
    <location>
        <begin position="48"/>
        <end position="254"/>
    </location>
</feature>
<evidence type="ECO:0000313" key="5">
    <source>
        <dbReference type="Proteomes" id="UP000812966"/>
    </source>
</evidence>
<dbReference type="InterPro" id="IPR011990">
    <property type="entry name" value="TPR-like_helical_dom_sf"/>
</dbReference>
<feature type="compositionally biased region" description="Acidic residues" evidence="1">
    <location>
        <begin position="770"/>
        <end position="788"/>
    </location>
</feature>
<feature type="region of interest" description="Disordered" evidence="1">
    <location>
        <begin position="844"/>
        <end position="866"/>
    </location>
</feature>
<dbReference type="EMBL" id="JABELV010000066">
    <property type="protein sequence ID" value="KAG7535947.1"/>
    <property type="molecule type" value="Genomic_DNA"/>
</dbReference>
<feature type="region of interest" description="Disordered" evidence="1">
    <location>
        <begin position="258"/>
        <end position="300"/>
    </location>
</feature>
<reference evidence="4" key="1">
    <citation type="submission" date="2020-04" db="EMBL/GenBank/DDBJ databases">
        <title>Analysis of mating type loci in Filobasidium floriforme.</title>
        <authorList>
            <person name="Nowrousian M."/>
        </authorList>
    </citation>
    <scope>NUCLEOTIDE SEQUENCE</scope>
    <source>
        <strain evidence="4">CBS 6242</strain>
    </source>
</reference>
<feature type="compositionally biased region" description="Basic and acidic residues" evidence="1">
    <location>
        <begin position="91"/>
        <end position="102"/>
    </location>
</feature>
<dbReference type="Pfam" id="PF10373">
    <property type="entry name" value="EST1_DNA_bind"/>
    <property type="match status" value="1"/>
</dbReference>
<feature type="region of interest" description="Disordered" evidence="1">
    <location>
        <begin position="770"/>
        <end position="807"/>
    </location>
</feature>
<dbReference type="AlphaFoldDB" id="A0A8K0JKP4"/>
<feature type="compositionally biased region" description="Low complexity" evidence="1">
    <location>
        <begin position="850"/>
        <end position="866"/>
    </location>
</feature>
<feature type="region of interest" description="Disordered" evidence="1">
    <location>
        <begin position="918"/>
        <end position="960"/>
    </location>
</feature>
<dbReference type="Proteomes" id="UP000812966">
    <property type="component" value="Unassembled WGS sequence"/>
</dbReference>
<evidence type="ECO:0000259" key="3">
    <source>
        <dbReference type="Pfam" id="PF10374"/>
    </source>
</evidence>
<dbReference type="InterPro" id="IPR019458">
    <property type="entry name" value="Est1-like_N"/>
</dbReference>
<dbReference type="PANTHER" id="PTHR15696:SF36">
    <property type="entry name" value="NONSENSE-MEDIATED MRNA DECAY FACTOR"/>
    <property type="match status" value="1"/>
</dbReference>
<accession>A0A8K0JKP4</accession>
<gene>
    <name evidence="4" type="ORF">FFLO_03545</name>
</gene>
<evidence type="ECO:0000313" key="4">
    <source>
        <dbReference type="EMBL" id="KAG7535947.1"/>
    </source>
</evidence>
<dbReference type="InterPro" id="IPR018834">
    <property type="entry name" value="DNA/RNA-bd_Est1-type"/>
</dbReference>
<dbReference type="OrthoDB" id="69928at2759"/>
<dbReference type="Pfam" id="PF10374">
    <property type="entry name" value="EST1"/>
    <property type="match status" value="1"/>
</dbReference>
<evidence type="ECO:0000259" key="2">
    <source>
        <dbReference type="Pfam" id="PF10373"/>
    </source>
</evidence>
<dbReference type="InterPro" id="IPR045153">
    <property type="entry name" value="Est1/Ebs1-like"/>
</dbReference>
<feature type="region of interest" description="Disordered" evidence="1">
    <location>
        <begin position="622"/>
        <end position="644"/>
    </location>
</feature>